<accession>A0ABY7D3V6</accession>
<dbReference type="InterPro" id="IPR013955">
    <property type="entry name" value="Rep_factor-A_C"/>
</dbReference>
<proteinExistence type="inferred from homology"/>
<feature type="domain" description="Replication factor A C-terminal" evidence="13">
    <location>
        <begin position="513"/>
        <end position="654"/>
    </location>
</feature>
<dbReference type="InterPro" id="IPR004365">
    <property type="entry name" value="NA-bd_OB_tRNA"/>
</dbReference>
<dbReference type="Pfam" id="PF16900">
    <property type="entry name" value="REPA_OB_2"/>
    <property type="match status" value="1"/>
</dbReference>
<feature type="compositionally biased region" description="Basic and acidic residues" evidence="10">
    <location>
        <begin position="16"/>
        <end position="29"/>
    </location>
</feature>
<feature type="compositionally biased region" description="Low complexity" evidence="10">
    <location>
        <begin position="175"/>
        <end position="195"/>
    </location>
</feature>
<dbReference type="InterPro" id="IPR007199">
    <property type="entry name" value="Rep_factor-A_N"/>
</dbReference>
<evidence type="ECO:0000256" key="5">
    <source>
        <dbReference type="ARBA" id="ARBA00022771"/>
    </source>
</evidence>
<feature type="compositionally biased region" description="Basic and acidic residues" evidence="10">
    <location>
        <begin position="196"/>
        <end position="208"/>
    </location>
</feature>
<dbReference type="GeneID" id="77803982"/>
<dbReference type="InterPro" id="IPR047192">
    <property type="entry name" value="Euk_RPA1_DBD_C"/>
</dbReference>
<evidence type="ECO:0000256" key="3">
    <source>
        <dbReference type="ARBA" id="ARBA00022705"/>
    </source>
</evidence>
<keyword evidence="3 9" id="KW-0235">DNA replication</keyword>
<evidence type="ECO:0000256" key="1">
    <source>
        <dbReference type="ARBA" id="ARBA00004123"/>
    </source>
</evidence>
<feature type="domain" description="Replication factor-A protein 1 N-terminal" evidence="12">
    <location>
        <begin position="58"/>
        <end position="159"/>
    </location>
</feature>
<dbReference type="PANTHER" id="PTHR47165:SF4">
    <property type="entry name" value="OS03G0429900 PROTEIN"/>
    <property type="match status" value="1"/>
</dbReference>
<dbReference type="Pfam" id="PF01336">
    <property type="entry name" value="tRNA_anti-codon"/>
    <property type="match status" value="1"/>
</dbReference>
<dbReference type="Gene3D" id="2.40.50.140">
    <property type="entry name" value="Nucleic acid-binding proteins"/>
    <property type="match status" value="4"/>
</dbReference>
<reference evidence="15" key="1">
    <citation type="submission" date="2022-10" db="EMBL/GenBank/DDBJ databases">
        <title>Puccinia triticina Genome sequencing and assembly.</title>
        <authorList>
            <person name="Li C."/>
        </authorList>
    </citation>
    <scope>NUCLEOTIDE SEQUENCE</scope>
    <source>
        <strain evidence="15">Pt15</strain>
    </source>
</reference>
<comment type="subcellular location">
    <subcellularLocation>
        <location evidence="1 9">Nucleus</location>
    </subcellularLocation>
</comment>
<evidence type="ECO:0000256" key="8">
    <source>
        <dbReference type="ARBA" id="ARBA00023242"/>
    </source>
</evidence>
<evidence type="ECO:0000313" key="15">
    <source>
        <dbReference type="EMBL" id="WAQ91494.1"/>
    </source>
</evidence>
<keyword evidence="16" id="KW-1185">Reference proteome</keyword>
<evidence type="ECO:0000256" key="4">
    <source>
        <dbReference type="ARBA" id="ARBA00022723"/>
    </source>
</evidence>
<evidence type="ECO:0000259" key="13">
    <source>
        <dbReference type="Pfam" id="PF08646"/>
    </source>
</evidence>
<dbReference type="InterPro" id="IPR031657">
    <property type="entry name" value="REPA_OB_2"/>
</dbReference>
<organism evidence="15 16">
    <name type="scientific">Puccinia triticina</name>
    <dbReference type="NCBI Taxonomy" id="208348"/>
    <lineage>
        <taxon>Eukaryota</taxon>
        <taxon>Fungi</taxon>
        <taxon>Dikarya</taxon>
        <taxon>Basidiomycota</taxon>
        <taxon>Pucciniomycotina</taxon>
        <taxon>Pucciniomycetes</taxon>
        <taxon>Pucciniales</taxon>
        <taxon>Pucciniaceae</taxon>
        <taxon>Puccinia</taxon>
    </lineage>
</organism>
<feature type="region of interest" description="Disordered" evidence="10">
    <location>
        <begin position="16"/>
        <end position="45"/>
    </location>
</feature>
<dbReference type="Proteomes" id="UP001164743">
    <property type="component" value="Chromosome 14A"/>
</dbReference>
<keyword evidence="6 9" id="KW-0862">Zinc</keyword>
<dbReference type="Pfam" id="PF08646">
    <property type="entry name" value="Rep_fac-A_C"/>
    <property type="match status" value="1"/>
</dbReference>
<evidence type="ECO:0000256" key="9">
    <source>
        <dbReference type="RuleBase" id="RU364130"/>
    </source>
</evidence>
<dbReference type="CDD" id="cd04474">
    <property type="entry name" value="RPA1_DBD_A"/>
    <property type="match status" value="1"/>
</dbReference>
<dbReference type="CDD" id="cd04477">
    <property type="entry name" value="RPA1N"/>
    <property type="match status" value="1"/>
</dbReference>
<dbReference type="SUPFAM" id="SSF50249">
    <property type="entry name" value="Nucleic acid-binding proteins"/>
    <property type="match status" value="4"/>
</dbReference>
<keyword evidence="8 9" id="KW-0539">Nucleus</keyword>
<dbReference type="PANTHER" id="PTHR47165">
    <property type="entry name" value="OS03G0429900 PROTEIN"/>
    <property type="match status" value="1"/>
</dbReference>
<dbReference type="InterPro" id="IPR004591">
    <property type="entry name" value="Rfa1"/>
</dbReference>
<dbReference type="InterPro" id="IPR012340">
    <property type="entry name" value="NA-bd_OB-fold"/>
</dbReference>
<evidence type="ECO:0000256" key="2">
    <source>
        <dbReference type="ARBA" id="ARBA00005690"/>
    </source>
</evidence>
<dbReference type="RefSeq" id="XP_053027049.1">
    <property type="nucleotide sequence ID" value="XM_053163087.1"/>
</dbReference>
<dbReference type="CDD" id="cd04476">
    <property type="entry name" value="RPA1_DBD_C"/>
    <property type="match status" value="1"/>
</dbReference>
<sequence>MSVMFVFTATGYPGYRIDERGRGSPERGPRTSRHSPPRTTCLSPPTPPAFLDEMAVQLTQDAIKRMFEDQNLEIENLTVQVISIKSVGAANMAAAPQRWRIIISDGQMFITAMLATQLNHFVQNNQIKKHSILRVPSYTVNVIGSRHVVVLLGVEVVQSDYPERIGNPVTCDGEANAAKENSASKPAPAPASRAPPKADPKPEADVKPKPSTYKPNAPASKPTKPGGARRAGSHIPIAGLSPFANNWKIKARVSQKSEIKRWSNARGDGKLFSVTFLDESGQVRATGFNDAVDNLYDSLQEGKVYLVSRGKINIAKKQYNNTGHDYEIVFENATEVEECQDSADTPKIVLQKLTKLGDLNDVEKDSMVDVVAVVKEVGEIAEIIGKVSQKTMIKRDITLVDQSAYSVRMTLWGKTAETFEAPTESIVAFQGVKVGDFGGRNLSMLSSSAMLVNPDIPEAFELKGWYDNEGVNATIQSFSSTAGGIGREITEDSLKTIAEIKEAPLGMAERGDFFNFRATIMYIKNETISYPACPTERCNKKLLRDGDDEWRCEKCDKLFPAPDHRYLIQMTAQDHTGTIWLSGFNEVGQVVLPLTANELVAIKESDEAQYQRTVAEATAKTYTMVCRAKEETYNDVSRTKYSVIRLAPVDWAAAGLQLVDSLLKAYSA</sequence>
<protein>
    <recommendedName>
        <fullName evidence="9">Replication protein A subunit</fullName>
    </recommendedName>
</protein>
<evidence type="ECO:0000259" key="12">
    <source>
        <dbReference type="Pfam" id="PF04057"/>
    </source>
</evidence>
<dbReference type="CDD" id="cd04475">
    <property type="entry name" value="RPA1_DBD_B"/>
    <property type="match status" value="1"/>
</dbReference>
<keyword evidence="4 9" id="KW-0479">Metal-binding</keyword>
<feature type="domain" description="Replication protein A OB" evidence="14">
    <location>
        <begin position="356"/>
        <end position="453"/>
    </location>
</feature>
<dbReference type="NCBIfam" id="TIGR00617">
    <property type="entry name" value="rpa1"/>
    <property type="match status" value="1"/>
</dbReference>
<evidence type="ECO:0000256" key="10">
    <source>
        <dbReference type="SAM" id="MobiDB-lite"/>
    </source>
</evidence>
<evidence type="ECO:0000259" key="14">
    <source>
        <dbReference type="Pfam" id="PF16900"/>
    </source>
</evidence>
<dbReference type="EMBL" id="CP110434">
    <property type="protein sequence ID" value="WAQ91494.1"/>
    <property type="molecule type" value="Genomic_DNA"/>
</dbReference>
<keyword evidence="7 9" id="KW-0238">DNA-binding</keyword>
<comment type="function">
    <text evidence="9">As part of the replication protein A (RPA/RP-A), a single-stranded DNA-binding heterotrimeric complex, may play an essential role in DNA replication, recombination and repair. Binds and stabilizes single-stranded DNA intermediates, preventing complementary DNA reannealing and recruiting different proteins involved in DNA metabolism.</text>
</comment>
<dbReference type="Pfam" id="PF04057">
    <property type="entry name" value="Rep-A_N"/>
    <property type="match status" value="1"/>
</dbReference>
<comment type="similarity">
    <text evidence="2 9">Belongs to the replication factor A protein 1 family.</text>
</comment>
<evidence type="ECO:0000259" key="11">
    <source>
        <dbReference type="Pfam" id="PF01336"/>
    </source>
</evidence>
<feature type="domain" description="OB" evidence="11">
    <location>
        <begin position="247"/>
        <end position="332"/>
    </location>
</feature>
<evidence type="ECO:0000256" key="6">
    <source>
        <dbReference type="ARBA" id="ARBA00022833"/>
    </source>
</evidence>
<feature type="region of interest" description="Disordered" evidence="10">
    <location>
        <begin position="163"/>
        <end position="237"/>
    </location>
</feature>
<keyword evidence="5 9" id="KW-0863">Zinc-finger</keyword>
<evidence type="ECO:0000256" key="7">
    <source>
        <dbReference type="ARBA" id="ARBA00023125"/>
    </source>
</evidence>
<name>A0ABY7D3V6_9BASI</name>
<comment type="subunit">
    <text evidence="9">Component of the heterotrimeric canonical replication protein A complex (RPA).</text>
</comment>
<evidence type="ECO:0000313" key="16">
    <source>
        <dbReference type="Proteomes" id="UP001164743"/>
    </source>
</evidence>
<gene>
    <name evidence="15" type="ORF">PtA15_14A378</name>
</gene>